<protein>
    <submittedName>
        <fullName evidence="2">Uncharacterized protein</fullName>
    </submittedName>
</protein>
<dbReference type="Gramene" id="KZM82648">
    <property type="protein sequence ID" value="KZM82648"/>
    <property type="gene ID" value="DCAR_030217"/>
</dbReference>
<dbReference type="EMBL" id="LNRQ01000009">
    <property type="protein sequence ID" value="KZM82648.1"/>
    <property type="molecule type" value="Genomic_DNA"/>
</dbReference>
<gene>
    <name evidence="2" type="ORF">DCAR_030217</name>
</gene>
<evidence type="ECO:0000256" key="1">
    <source>
        <dbReference type="SAM" id="SignalP"/>
    </source>
</evidence>
<sequence>MMIPVRSCLLRKIRAALVICMIVLGVMAPEGDSMKVKSMEFFGSIQSELPRGPVPPSDPSPCHNRVKLMHEGSMESYGQAHFIMCP</sequence>
<reference evidence="2" key="1">
    <citation type="journal article" date="2016" name="Nat. Genet.">
        <title>A high-quality carrot genome assembly provides new insights into carotenoid accumulation and asterid genome evolution.</title>
        <authorList>
            <person name="Iorizzo M."/>
            <person name="Ellison S."/>
            <person name="Senalik D."/>
            <person name="Zeng P."/>
            <person name="Satapoomin P."/>
            <person name="Huang J."/>
            <person name="Bowman M."/>
            <person name="Iovene M."/>
            <person name="Sanseverino W."/>
            <person name="Cavagnaro P."/>
            <person name="Yildiz M."/>
            <person name="Macko-Podgorni A."/>
            <person name="Moranska E."/>
            <person name="Grzebelus E."/>
            <person name="Grzebelus D."/>
            <person name="Ashrafi H."/>
            <person name="Zheng Z."/>
            <person name="Cheng S."/>
            <person name="Spooner D."/>
            <person name="Van Deynze A."/>
            <person name="Simon P."/>
        </authorList>
    </citation>
    <scope>NUCLEOTIDE SEQUENCE [LARGE SCALE GENOMIC DNA]</scope>
    <source>
        <tissue evidence="2">Leaf</tissue>
    </source>
</reference>
<organism evidence="2">
    <name type="scientific">Daucus carota subsp. sativus</name>
    <name type="common">Carrot</name>
    <dbReference type="NCBI Taxonomy" id="79200"/>
    <lineage>
        <taxon>Eukaryota</taxon>
        <taxon>Viridiplantae</taxon>
        <taxon>Streptophyta</taxon>
        <taxon>Embryophyta</taxon>
        <taxon>Tracheophyta</taxon>
        <taxon>Spermatophyta</taxon>
        <taxon>Magnoliopsida</taxon>
        <taxon>eudicotyledons</taxon>
        <taxon>Gunneridae</taxon>
        <taxon>Pentapetalae</taxon>
        <taxon>asterids</taxon>
        <taxon>campanulids</taxon>
        <taxon>Apiales</taxon>
        <taxon>Apiaceae</taxon>
        <taxon>Apioideae</taxon>
        <taxon>Scandiceae</taxon>
        <taxon>Daucinae</taxon>
        <taxon>Daucus</taxon>
        <taxon>Daucus sect. Daucus</taxon>
    </lineage>
</organism>
<keyword evidence="1" id="KW-0732">Signal</keyword>
<feature type="signal peptide" evidence="1">
    <location>
        <begin position="1"/>
        <end position="28"/>
    </location>
</feature>
<accession>A0A175YHK4</accession>
<evidence type="ECO:0000313" key="2">
    <source>
        <dbReference type="EMBL" id="KZM82648.1"/>
    </source>
</evidence>
<feature type="chain" id="PRO_5008044560" evidence="1">
    <location>
        <begin position="29"/>
        <end position="86"/>
    </location>
</feature>
<proteinExistence type="predicted"/>
<name>A0A175YHK4_DAUCS</name>
<comment type="caution">
    <text evidence="2">The sequence shown here is derived from an EMBL/GenBank/DDBJ whole genome shotgun (WGS) entry which is preliminary data.</text>
</comment>
<dbReference type="AlphaFoldDB" id="A0A175YHK4"/>